<name>A0A9D1Q8B9_9FIRM</name>
<comment type="caution">
    <text evidence="6">The sequence shown here is derived from an EMBL/GenBank/DDBJ whole genome shotgun (WGS) entry which is preliminary data.</text>
</comment>
<dbReference type="EMBL" id="DXHQ01000017">
    <property type="protein sequence ID" value="HIW08031.1"/>
    <property type="molecule type" value="Genomic_DNA"/>
</dbReference>
<proteinExistence type="predicted"/>
<gene>
    <name evidence="6" type="ORF">H9890_01355</name>
</gene>
<organism evidence="6 7">
    <name type="scientific">Candidatus Faecalibacterium intestinigallinarum</name>
    <dbReference type="NCBI Taxonomy" id="2838581"/>
    <lineage>
        <taxon>Bacteria</taxon>
        <taxon>Bacillati</taxon>
        <taxon>Bacillota</taxon>
        <taxon>Clostridia</taxon>
        <taxon>Eubacteriales</taxon>
        <taxon>Oscillospiraceae</taxon>
        <taxon>Faecalibacterium</taxon>
    </lineage>
</organism>
<feature type="transmembrane region" description="Helical" evidence="5">
    <location>
        <begin position="66"/>
        <end position="83"/>
    </location>
</feature>
<feature type="transmembrane region" description="Helical" evidence="5">
    <location>
        <begin position="34"/>
        <end position="54"/>
    </location>
</feature>
<reference evidence="6" key="1">
    <citation type="journal article" date="2021" name="PeerJ">
        <title>Extensive microbial diversity within the chicken gut microbiome revealed by metagenomics and culture.</title>
        <authorList>
            <person name="Gilroy R."/>
            <person name="Ravi A."/>
            <person name="Getino M."/>
            <person name="Pursley I."/>
            <person name="Horton D.L."/>
            <person name="Alikhan N.F."/>
            <person name="Baker D."/>
            <person name="Gharbi K."/>
            <person name="Hall N."/>
            <person name="Watson M."/>
            <person name="Adriaenssens E.M."/>
            <person name="Foster-Nyarko E."/>
            <person name="Jarju S."/>
            <person name="Secka A."/>
            <person name="Antonio M."/>
            <person name="Oren A."/>
            <person name="Chaudhuri R.R."/>
            <person name="La Ragione R."/>
            <person name="Hildebrand F."/>
            <person name="Pallen M.J."/>
        </authorList>
    </citation>
    <scope>NUCLEOTIDE SEQUENCE</scope>
    <source>
        <strain evidence="6">ChiHcolR34-3080</strain>
    </source>
</reference>
<evidence type="ECO:0000256" key="5">
    <source>
        <dbReference type="SAM" id="Phobius"/>
    </source>
</evidence>
<keyword evidence="3 5" id="KW-1133">Transmembrane helix</keyword>
<dbReference type="AlphaFoldDB" id="A0A9D1Q8B9"/>
<evidence type="ECO:0000256" key="1">
    <source>
        <dbReference type="ARBA" id="ARBA00004141"/>
    </source>
</evidence>
<accession>A0A9D1Q8B9</accession>
<comment type="subcellular location">
    <subcellularLocation>
        <location evidence="1">Membrane</location>
        <topology evidence="1">Multi-pass membrane protein</topology>
    </subcellularLocation>
</comment>
<evidence type="ECO:0000256" key="2">
    <source>
        <dbReference type="ARBA" id="ARBA00022692"/>
    </source>
</evidence>
<evidence type="ECO:0000313" key="6">
    <source>
        <dbReference type="EMBL" id="HIW08031.1"/>
    </source>
</evidence>
<evidence type="ECO:0000256" key="4">
    <source>
        <dbReference type="ARBA" id="ARBA00023136"/>
    </source>
</evidence>
<feature type="transmembrane region" description="Helical" evidence="5">
    <location>
        <begin position="95"/>
        <end position="116"/>
    </location>
</feature>
<dbReference type="PANTHER" id="PTHR30249:SF0">
    <property type="entry name" value="PLASTIDAL GLYCOLATE_GLYCERATE TRANSLOCATOR 1, CHLOROPLASTIC"/>
    <property type="match status" value="1"/>
</dbReference>
<feature type="transmembrane region" description="Helical" evidence="5">
    <location>
        <begin position="147"/>
        <end position="166"/>
    </location>
</feature>
<keyword evidence="2 5" id="KW-0812">Transmembrane</keyword>
<dbReference type="GO" id="GO:0016020">
    <property type="term" value="C:membrane"/>
    <property type="evidence" value="ECO:0007669"/>
    <property type="project" value="UniProtKB-SubCell"/>
</dbReference>
<dbReference type="Proteomes" id="UP000823933">
    <property type="component" value="Unassembled WGS sequence"/>
</dbReference>
<dbReference type="PANTHER" id="PTHR30249">
    <property type="entry name" value="PUTATIVE SEROTONIN TRANSPORTER"/>
    <property type="match status" value="1"/>
</dbReference>
<evidence type="ECO:0000256" key="3">
    <source>
        <dbReference type="ARBA" id="ARBA00022989"/>
    </source>
</evidence>
<dbReference type="InterPro" id="IPR007300">
    <property type="entry name" value="CidB/LrgB"/>
</dbReference>
<protein>
    <submittedName>
        <fullName evidence="6">LrgB family protein</fullName>
    </submittedName>
</protein>
<reference evidence="6" key="2">
    <citation type="submission" date="2021-04" db="EMBL/GenBank/DDBJ databases">
        <authorList>
            <person name="Gilroy R."/>
        </authorList>
    </citation>
    <scope>NUCLEOTIDE SEQUENCE</scope>
    <source>
        <strain evidence="6">ChiHcolR34-3080</strain>
    </source>
</reference>
<keyword evidence="4 5" id="KW-0472">Membrane</keyword>
<sequence>MTEFFASSTLFAIALTFCAFELGRLCQQKLRLPIFNPILIAAVLTGAALAAAGIPNETYQRHCEAFSWLLTPATVCLAIPLHAQFRRLRRDLPAILAGVAAGTLASLGCVWGLAALCRLDGVLTLSLLPKSITTAMGIAVSEAAGGAPALTTAAIILTGILGSAFGPQLCRLLRLDHPAAQGAAFGTAAHVIGTSKAAELSQTAEAVSSLSLVVAGILTAVLCPLLF</sequence>
<evidence type="ECO:0000313" key="7">
    <source>
        <dbReference type="Proteomes" id="UP000823933"/>
    </source>
</evidence>
<feature type="transmembrane region" description="Helical" evidence="5">
    <location>
        <begin position="6"/>
        <end position="22"/>
    </location>
</feature>
<dbReference type="Pfam" id="PF04172">
    <property type="entry name" value="LrgB"/>
    <property type="match status" value="1"/>
</dbReference>